<protein>
    <submittedName>
        <fullName evidence="3">Uncharacterized protein</fullName>
    </submittedName>
</protein>
<feature type="compositionally biased region" description="Low complexity" evidence="1">
    <location>
        <begin position="67"/>
        <end position="76"/>
    </location>
</feature>
<evidence type="ECO:0000256" key="1">
    <source>
        <dbReference type="SAM" id="MobiDB-lite"/>
    </source>
</evidence>
<reference evidence="3 4" key="1">
    <citation type="journal article" date="2019" name="Int. J. Syst. Evol. Microbiol.">
        <title>Rufibacter sediminis sp. nov., isolated from freshwater lake sediment.</title>
        <authorList>
            <person name="Qu J.H."/>
            <person name="Zhang L.J."/>
            <person name="Fu Y.H."/>
            <person name="Li H.F."/>
        </authorList>
    </citation>
    <scope>NUCLEOTIDE SEQUENCE [LARGE SCALE GENOMIC DNA]</scope>
    <source>
        <strain evidence="3 4">H-1</strain>
    </source>
</reference>
<dbReference type="Proteomes" id="UP000659698">
    <property type="component" value="Unassembled WGS sequence"/>
</dbReference>
<evidence type="ECO:0000313" key="3">
    <source>
        <dbReference type="EMBL" id="MBC3538725.1"/>
    </source>
</evidence>
<feature type="compositionally biased region" description="Low complexity" evidence="1">
    <location>
        <begin position="115"/>
        <end position="132"/>
    </location>
</feature>
<evidence type="ECO:0000256" key="2">
    <source>
        <dbReference type="SAM" id="Phobius"/>
    </source>
</evidence>
<keyword evidence="2" id="KW-1133">Transmembrane helix</keyword>
<accession>A0ABR6VP65</accession>
<feature type="region of interest" description="Disordered" evidence="1">
    <location>
        <begin position="64"/>
        <end position="132"/>
    </location>
</feature>
<keyword evidence="2" id="KW-0472">Membrane</keyword>
<dbReference type="RefSeq" id="WP_186632949.1">
    <property type="nucleotide sequence ID" value="NZ_JACOAF010000008.1"/>
</dbReference>
<feature type="compositionally biased region" description="Polar residues" evidence="1">
    <location>
        <begin position="83"/>
        <end position="95"/>
    </location>
</feature>
<feature type="transmembrane region" description="Helical" evidence="2">
    <location>
        <begin position="45"/>
        <end position="62"/>
    </location>
</feature>
<sequence length="132" mass="13999">MEDNQETKALTDLIQNPQEISNIINNPADNGMRFYQSLRNKDKQYVAFAAGLGLIAYGFFLNRSSKKSSPSQASYGKKGKGKNQGSNQASLDQSTATGAGAGYGGDLNGAPQQSGDYNDGGYNGGDYNQNQG</sequence>
<gene>
    <name evidence="3" type="ORF">H7U12_03470</name>
</gene>
<evidence type="ECO:0000313" key="4">
    <source>
        <dbReference type="Proteomes" id="UP000659698"/>
    </source>
</evidence>
<dbReference type="EMBL" id="JACOAF010000008">
    <property type="protein sequence ID" value="MBC3538725.1"/>
    <property type="molecule type" value="Genomic_DNA"/>
</dbReference>
<proteinExistence type="predicted"/>
<keyword evidence="4" id="KW-1185">Reference proteome</keyword>
<organism evidence="3 4">
    <name type="scientific">Rufibacter sediminis</name>
    <dbReference type="NCBI Taxonomy" id="2762756"/>
    <lineage>
        <taxon>Bacteria</taxon>
        <taxon>Pseudomonadati</taxon>
        <taxon>Bacteroidota</taxon>
        <taxon>Cytophagia</taxon>
        <taxon>Cytophagales</taxon>
        <taxon>Hymenobacteraceae</taxon>
        <taxon>Rufibacter</taxon>
    </lineage>
</organism>
<comment type="caution">
    <text evidence="3">The sequence shown here is derived from an EMBL/GenBank/DDBJ whole genome shotgun (WGS) entry which is preliminary data.</text>
</comment>
<keyword evidence="2" id="KW-0812">Transmembrane</keyword>
<name>A0ABR6VP65_9BACT</name>